<dbReference type="STRING" id="582675.SAMN05192565_11392"/>
<dbReference type="RefSeq" id="WP_091972409.1">
    <property type="nucleotide sequence ID" value="NZ_FOPM01000013.1"/>
</dbReference>
<dbReference type="InterPro" id="IPR045442">
    <property type="entry name" value="DUF6505"/>
</dbReference>
<proteinExistence type="predicted"/>
<sequence>MSALKLPRTLRLDPSDAFVFTQAAEPGEWAVTGSFLFWDRDPASLTGKERVAFRSGFLGVASFGFSTLVVVSEASAAERDGAVATLADHLQTRLGAPDRAVALAAAREEIDFAASLCDLPVGTVVAMHRTETDGQIAEAFRTLHQKPGGEDRLHAGARAFRFVETDADEPEERADLIGLARGRTP</sequence>
<organism evidence="1 2">
    <name type="scientific">Methylobacterium gossipiicola</name>
    <dbReference type="NCBI Taxonomy" id="582675"/>
    <lineage>
        <taxon>Bacteria</taxon>
        <taxon>Pseudomonadati</taxon>
        <taxon>Pseudomonadota</taxon>
        <taxon>Alphaproteobacteria</taxon>
        <taxon>Hyphomicrobiales</taxon>
        <taxon>Methylobacteriaceae</taxon>
        <taxon>Methylobacterium</taxon>
    </lineage>
</organism>
<dbReference type="Proteomes" id="UP000199229">
    <property type="component" value="Unassembled WGS sequence"/>
</dbReference>
<accession>A0A1I2V717</accession>
<dbReference type="EMBL" id="FOPM01000013">
    <property type="protein sequence ID" value="SFG84930.1"/>
    <property type="molecule type" value="Genomic_DNA"/>
</dbReference>
<dbReference type="AlphaFoldDB" id="A0A1I2V717"/>
<dbReference type="Pfam" id="PF20115">
    <property type="entry name" value="DUF6505"/>
    <property type="match status" value="1"/>
</dbReference>
<protein>
    <submittedName>
        <fullName evidence="1">Uncharacterized protein</fullName>
    </submittedName>
</protein>
<evidence type="ECO:0000313" key="2">
    <source>
        <dbReference type="Proteomes" id="UP000199229"/>
    </source>
</evidence>
<gene>
    <name evidence="1" type="ORF">SAMN05192565_11392</name>
</gene>
<dbReference type="OrthoDB" id="7355897at2"/>
<keyword evidence="2" id="KW-1185">Reference proteome</keyword>
<reference evidence="2" key="1">
    <citation type="submission" date="2016-10" db="EMBL/GenBank/DDBJ databases">
        <authorList>
            <person name="Varghese N."/>
            <person name="Submissions S."/>
        </authorList>
    </citation>
    <scope>NUCLEOTIDE SEQUENCE [LARGE SCALE GENOMIC DNA]</scope>
    <source>
        <strain evidence="2">Gh-105</strain>
    </source>
</reference>
<name>A0A1I2V717_9HYPH</name>
<evidence type="ECO:0000313" key="1">
    <source>
        <dbReference type="EMBL" id="SFG84930.1"/>
    </source>
</evidence>